<accession>A0A1Z3N6D3</accession>
<evidence type="ECO:0000313" key="2">
    <source>
        <dbReference type="EMBL" id="ASD63042.1"/>
    </source>
</evidence>
<feature type="signal peptide" evidence="1">
    <location>
        <begin position="1"/>
        <end position="18"/>
    </location>
</feature>
<protein>
    <recommendedName>
        <fullName evidence="4">TonB C-terminal domain-containing protein</fullName>
    </recommendedName>
</protein>
<dbReference type="AlphaFoldDB" id="A0A1Z3N6D3"/>
<dbReference type="RefSeq" id="WP_088564625.1">
    <property type="nucleotide sequence ID" value="NZ_CP020946.1"/>
</dbReference>
<evidence type="ECO:0008006" key="4">
    <source>
        <dbReference type="Google" id="ProtNLM"/>
    </source>
</evidence>
<proteinExistence type="predicted"/>
<name>A0A1Z3N6D3_BDEBC</name>
<organism evidence="2 3">
    <name type="scientific">Bdellovibrio bacteriovorus</name>
    <dbReference type="NCBI Taxonomy" id="959"/>
    <lineage>
        <taxon>Bacteria</taxon>
        <taxon>Pseudomonadati</taxon>
        <taxon>Bdellovibrionota</taxon>
        <taxon>Bdellovibrionia</taxon>
        <taxon>Bdellovibrionales</taxon>
        <taxon>Pseudobdellovibrionaceae</taxon>
        <taxon>Bdellovibrio</taxon>
    </lineage>
</organism>
<keyword evidence="1" id="KW-0732">Signal</keyword>
<gene>
    <name evidence="2" type="ORF">B9G79_05400</name>
</gene>
<dbReference type="EMBL" id="CP020946">
    <property type="protein sequence ID" value="ASD63042.1"/>
    <property type="molecule type" value="Genomic_DNA"/>
</dbReference>
<feature type="chain" id="PRO_5012351142" description="TonB C-terminal domain-containing protein" evidence="1">
    <location>
        <begin position="19"/>
        <end position="161"/>
    </location>
</feature>
<dbReference type="OrthoDB" id="5293223at2"/>
<evidence type="ECO:0000256" key="1">
    <source>
        <dbReference type="SAM" id="SignalP"/>
    </source>
</evidence>
<sequence length="161" mass="17682">MKSLIVTSLTLMALQAGAQTPPVEPVPGSETPEQMPSENITLTAPQGEAKVDLKSAHHTNKDVVIAELKKCHDQTVAEAKAANQPIPVGKVVVDFSFDSEGSVTMFQFKENRVRPASPALNSCIETSIRQAKFEKLQNQRTGKIVSVFYPYIFEVQKTKKK</sequence>
<reference evidence="2 3" key="1">
    <citation type="submission" date="2017-04" db="EMBL/GenBank/DDBJ databases">
        <title>Whole genome sequence of Bdellovibrio bacteriovorus strain SSB218315.</title>
        <authorList>
            <person name="Oyedara O."/>
            <person name="Rodriguez-Perez M.A."/>
        </authorList>
    </citation>
    <scope>NUCLEOTIDE SEQUENCE [LARGE SCALE GENOMIC DNA]</scope>
    <source>
        <strain evidence="2 3">SSB218315</strain>
    </source>
</reference>
<evidence type="ECO:0000313" key="3">
    <source>
        <dbReference type="Proteomes" id="UP000197003"/>
    </source>
</evidence>
<dbReference type="Proteomes" id="UP000197003">
    <property type="component" value="Chromosome"/>
</dbReference>